<name>A0AB36E2D2_9PAST</name>
<dbReference type="InterPro" id="IPR004606">
    <property type="entry name" value="Mop_domain"/>
</dbReference>
<comment type="caution">
    <text evidence="4">The sequence shown here is derived from an EMBL/GenBank/DDBJ whole genome shotgun (WGS) entry which is preliminary data.</text>
</comment>
<dbReference type="AlphaFoldDB" id="A0AB36E2D2"/>
<dbReference type="InterPro" id="IPR005116">
    <property type="entry name" value="Transp-assoc_OB_typ1"/>
</dbReference>
<dbReference type="RefSeq" id="WP_066111860.1">
    <property type="nucleotide sequence ID" value="NZ_CP103875.1"/>
</dbReference>
<accession>A0AB36E2D2</accession>
<dbReference type="Proteomes" id="UP000092527">
    <property type="component" value="Unassembled WGS sequence"/>
</dbReference>
<organism evidence="4 5">
    <name type="scientific">Gallibacterium salpingitidis</name>
    <dbReference type="NCBI Taxonomy" id="505341"/>
    <lineage>
        <taxon>Bacteria</taxon>
        <taxon>Pseudomonadati</taxon>
        <taxon>Pseudomonadota</taxon>
        <taxon>Gammaproteobacteria</taxon>
        <taxon>Pasteurellales</taxon>
        <taxon>Pasteurellaceae</taxon>
        <taxon>Gallibacterium</taxon>
    </lineage>
</organism>
<dbReference type="PANTHER" id="PTHR30432:SF1">
    <property type="entry name" value="DNA-BINDING TRANSCRIPTIONAL DUAL REGULATOR MODE"/>
    <property type="match status" value="1"/>
</dbReference>
<gene>
    <name evidence="4" type="ORF">QV09_06430</name>
</gene>
<evidence type="ECO:0000259" key="3">
    <source>
        <dbReference type="PROSITE" id="PS51866"/>
    </source>
</evidence>
<keyword evidence="1 2" id="KW-0500">Molybdenum</keyword>
<protein>
    <submittedName>
        <fullName evidence="4">Transporter</fullName>
    </submittedName>
</protein>
<dbReference type="InterPro" id="IPR008995">
    <property type="entry name" value="Mo/tungstate-bd_C_term_dom"/>
</dbReference>
<dbReference type="NCBIfam" id="TIGR00638">
    <property type="entry name" value="Mop"/>
    <property type="match status" value="2"/>
</dbReference>
<dbReference type="EMBL" id="JTJU01000033">
    <property type="protein sequence ID" value="OBX10301.1"/>
    <property type="molecule type" value="Genomic_DNA"/>
</dbReference>
<dbReference type="Pfam" id="PF03459">
    <property type="entry name" value="TOBE"/>
    <property type="match status" value="2"/>
</dbReference>
<dbReference type="PANTHER" id="PTHR30432">
    <property type="entry name" value="TRANSCRIPTIONAL REGULATOR MODE"/>
    <property type="match status" value="1"/>
</dbReference>
<feature type="domain" description="Mop" evidence="3">
    <location>
        <begin position="2"/>
        <end position="68"/>
    </location>
</feature>
<dbReference type="GO" id="GO:0015689">
    <property type="term" value="P:molybdate ion transport"/>
    <property type="evidence" value="ECO:0007669"/>
    <property type="project" value="InterPro"/>
</dbReference>
<proteinExistence type="predicted"/>
<dbReference type="Gene3D" id="2.40.50.100">
    <property type="match status" value="2"/>
</dbReference>
<sequence>MTISARNQLKATVKSIKQGAVNDAIELLLASGEKLTSVITSESTKNLQLTEGAEVVAIFKASSVILSTDTSLVLSARNQLNGNVIAVARGAVNSEVIVKTAGGNEIVAIITNTSTDALGLTVGSAVNVIIKASHIILGVKRA</sequence>
<feature type="domain" description="Mop" evidence="3">
    <location>
        <begin position="73"/>
        <end position="139"/>
    </location>
</feature>
<evidence type="ECO:0000313" key="4">
    <source>
        <dbReference type="EMBL" id="OBX10301.1"/>
    </source>
</evidence>
<evidence type="ECO:0000313" key="5">
    <source>
        <dbReference type="Proteomes" id="UP000092527"/>
    </source>
</evidence>
<dbReference type="SUPFAM" id="SSF50331">
    <property type="entry name" value="MOP-like"/>
    <property type="match status" value="2"/>
</dbReference>
<dbReference type="InterPro" id="IPR051815">
    <property type="entry name" value="Molybdate_resp_trans_reg"/>
</dbReference>
<evidence type="ECO:0000256" key="2">
    <source>
        <dbReference type="PROSITE-ProRule" id="PRU01213"/>
    </source>
</evidence>
<reference evidence="4 5" key="1">
    <citation type="submission" date="2014-11" db="EMBL/GenBank/DDBJ databases">
        <title>Pan-genome of Gallibacterium spp.</title>
        <authorList>
            <person name="Kudirkiene E."/>
            <person name="Bojesen A.M."/>
        </authorList>
    </citation>
    <scope>NUCLEOTIDE SEQUENCE [LARGE SCALE GENOMIC DNA]</scope>
    <source>
        <strain evidence="4 5">18469/18</strain>
    </source>
</reference>
<evidence type="ECO:0000256" key="1">
    <source>
        <dbReference type="ARBA" id="ARBA00022505"/>
    </source>
</evidence>
<dbReference type="PROSITE" id="PS51866">
    <property type="entry name" value="MOP"/>
    <property type="match status" value="2"/>
</dbReference>